<accession>A0A380KYK9</accession>
<name>A0A380KYK9_9STRE</name>
<sequence length="89" mass="10165">MPNHLENLQEPSLIPLAIRANESKRENACFVGTKALELIQIVPVSGQLLKEQLNLFNLPNHDTLCRLPPHTITIFNTKSSEKFVKVWYL</sequence>
<dbReference type="AlphaFoldDB" id="A0A380KYK9"/>
<evidence type="ECO:0000313" key="2">
    <source>
        <dbReference type="Proteomes" id="UP000254634"/>
    </source>
</evidence>
<reference evidence="1" key="1">
    <citation type="submission" date="2018-06" db="EMBL/GenBank/DDBJ databases">
        <authorList>
            <consortium name="Pathogen Informatics"/>
            <person name="Doyle S."/>
        </authorList>
    </citation>
    <scope>NUCLEOTIDE SEQUENCE [LARGE SCALE GENOMIC DNA]</scope>
    <source>
        <strain evidence="1">NCTC13765</strain>
    </source>
</reference>
<organism evidence="1 2">
    <name type="scientific">Streptococcus massiliensis</name>
    <dbReference type="NCBI Taxonomy" id="313439"/>
    <lineage>
        <taxon>Bacteria</taxon>
        <taxon>Bacillati</taxon>
        <taxon>Bacillota</taxon>
        <taxon>Bacilli</taxon>
        <taxon>Lactobacillales</taxon>
        <taxon>Streptococcaceae</taxon>
        <taxon>Streptococcus</taxon>
    </lineage>
</organism>
<gene>
    <name evidence="1" type="ORF">NCTC13765_01594</name>
</gene>
<proteinExistence type="predicted"/>
<keyword evidence="2" id="KW-1185">Reference proteome</keyword>
<dbReference type="Proteomes" id="UP000254634">
    <property type="component" value="Unassembled WGS sequence"/>
</dbReference>
<protein>
    <submittedName>
        <fullName evidence="1">Uncharacterized protein</fullName>
    </submittedName>
</protein>
<evidence type="ECO:0000313" key="1">
    <source>
        <dbReference type="EMBL" id="SUN77072.1"/>
    </source>
</evidence>
<dbReference type="EMBL" id="UHFR01000005">
    <property type="protein sequence ID" value="SUN77072.1"/>
    <property type="molecule type" value="Genomic_DNA"/>
</dbReference>